<keyword evidence="2" id="KW-1185">Reference proteome</keyword>
<dbReference type="Proteomes" id="UP000071561">
    <property type="component" value="Chromosome"/>
</dbReference>
<dbReference type="PROSITE" id="PS51257">
    <property type="entry name" value="PROKAR_LIPOPROTEIN"/>
    <property type="match status" value="1"/>
</dbReference>
<dbReference type="EMBL" id="CP014504">
    <property type="protein sequence ID" value="AMP98956.1"/>
    <property type="molecule type" value="Genomic_DNA"/>
</dbReference>
<accession>A0A127VC81</accession>
<gene>
    <name evidence="1" type="ORF">AY601_2053</name>
</gene>
<name>A0A127VC81_9SPHI</name>
<protein>
    <recommendedName>
        <fullName evidence="3">Lipoprotein</fullName>
    </recommendedName>
</protein>
<dbReference type="OrthoDB" id="770393at2"/>
<dbReference type="PATRIC" id="fig|188932.3.peg.2152"/>
<evidence type="ECO:0008006" key="3">
    <source>
        <dbReference type="Google" id="ProtNLM"/>
    </source>
</evidence>
<organism evidence="1 2">
    <name type="scientific">Pedobacter cryoconitis</name>
    <dbReference type="NCBI Taxonomy" id="188932"/>
    <lineage>
        <taxon>Bacteria</taxon>
        <taxon>Pseudomonadati</taxon>
        <taxon>Bacteroidota</taxon>
        <taxon>Sphingobacteriia</taxon>
        <taxon>Sphingobacteriales</taxon>
        <taxon>Sphingobacteriaceae</taxon>
        <taxon>Pedobacter</taxon>
    </lineage>
</organism>
<proteinExistence type="predicted"/>
<reference evidence="1 2" key="1">
    <citation type="submission" date="2016-03" db="EMBL/GenBank/DDBJ databases">
        <title>Complete genome sequence of Pedobacter cryoconitis PAMC 27485.</title>
        <authorList>
            <person name="Lee J."/>
            <person name="Kim O.-S."/>
        </authorList>
    </citation>
    <scope>NUCLEOTIDE SEQUENCE [LARGE SCALE GENOMIC DNA]</scope>
    <source>
        <strain evidence="1 2">PAMC 27485</strain>
    </source>
</reference>
<dbReference type="RefSeq" id="WP_068400144.1">
    <property type="nucleotide sequence ID" value="NZ_CP014504.1"/>
</dbReference>
<evidence type="ECO:0000313" key="2">
    <source>
        <dbReference type="Proteomes" id="UP000071561"/>
    </source>
</evidence>
<dbReference type="AlphaFoldDB" id="A0A127VC81"/>
<evidence type="ECO:0000313" key="1">
    <source>
        <dbReference type="EMBL" id="AMP98956.1"/>
    </source>
</evidence>
<dbReference type="KEGG" id="pcm:AY601_2053"/>
<sequence>MIKTKYLFLYLIISTLISCISKDNKKINKVDSERLVTVSLNYILKNKKLAKEFYDEPIQIIKSNKLPINSIIVVNDKVCVLLPENTNINKILKTMDLFKPKPIVEITGFRFEGNLIKLDLIFRTIGRSFKLGVNAQENTNYQVINLIDSDI</sequence>